<dbReference type="EMBL" id="OFSN01000024">
    <property type="protein sequence ID" value="SOY75514.1"/>
    <property type="molecule type" value="Genomic_DNA"/>
</dbReference>
<protein>
    <submittedName>
        <fullName evidence="1">Uncharacterized protein</fullName>
    </submittedName>
</protein>
<sequence>MPIDPARVAHAARSAARRHARVAVLFAATLGATLAAACAGIGTGAMQEVIDSWKSVPVDEAKRQWGPPQAMQALPAGTAYVWTDSVPAARPPGSGPRDAGMERTPVPGQCQRKLVADPNGIVTGGEWRGDACCITALAGRCAALKYRARS</sequence>
<evidence type="ECO:0000313" key="1">
    <source>
        <dbReference type="EMBL" id="SOY75514.1"/>
    </source>
</evidence>
<organism evidence="1">
    <name type="scientific">Cupriavidus taiwanensis</name>
    <dbReference type="NCBI Taxonomy" id="164546"/>
    <lineage>
        <taxon>Bacteria</taxon>
        <taxon>Pseudomonadati</taxon>
        <taxon>Pseudomonadota</taxon>
        <taxon>Betaproteobacteria</taxon>
        <taxon>Burkholderiales</taxon>
        <taxon>Burkholderiaceae</taxon>
        <taxon>Cupriavidus</taxon>
    </lineage>
</organism>
<proteinExistence type="predicted"/>
<name>A0A375CLT2_9BURK</name>
<dbReference type="Proteomes" id="UP000257016">
    <property type="component" value="Unassembled WGS sequence"/>
</dbReference>
<dbReference type="AlphaFoldDB" id="A0A375CLT2"/>
<accession>A0A375CLT2</accession>
<reference evidence="1" key="1">
    <citation type="submission" date="2018-01" db="EMBL/GenBank/DDBJ databases">
        <authorList>
            <person name="Clerissi C."/>
        </authorList>
    </citation>
    <scope>NUCLEOTIDE SEQUENCE</scope>
    <source>
        <strain evidence="1">Cupriavidus taiwanensis LMG 19430</strain>
    </source>
</reference>
<comment type="caution">
    <text evidence="1">The sequence shown here is derived from an EMBL/GenBank/DDBJ whole genome shotgun (WGS) entry which is preliminary data.</text>
</comment>
<gene>
    <name evidence="1" type="ORF">CBM2586_B60016</name>
</gene>